<dbReference type="AlphaFoldDB" id="A0A843VX07"/>
<sequence>MEMRWEKLLVTARARETPEGRRTAGRKGGVFGPGRRWGHTCNVVRHGRLIYAFGGYGEDNCQTNDVHVFDTVKKTWSKPMMKGVPPIPRDSHTCTTVGSKLFVFGGTDGKNPLRDLHVLDTSTNTWTLPVIHGEGPDAREGHGAALVGTKLFIFGDNFVWERSVTSGTPPCARDSHTCSSWGNKLIVLGGEDASDRYLSDVYMLDTETLVWKELNTSGQMLTPRAGHSTVVLGNNLLVYGGFTNHRNLFGDLYVLNIGIKLGNDEGDGKQENISLGKELKRKCQESRCENESDALQTGTLLCNPNPSEERTFEARVVDRISNGSIVEYTVETSIDGHLLRGVLFSTSNTYSNSGRHYANKNKRRMGKDNDARLNGEYQERLIGANATHQAMRNAHPRITDQCQTGASTTVQSDREPLDLSSLNMVPVTHFMYSNAMSMAGHQNAMNMVPHPNSMSMVPRPDSMTMAPRPNSMSLVPHPNSMSVIPAYAVAQPERGLEPDPSSIQEEVHLKDEHHGYPNVLMREEVACEEPAAAEETLPKPPNEG</sequence>
<dbReference type="Proteomes" id="UP000652761">
    <property type="component" value="Unassembled WGS sequence"/>
</dbReference>
<dbReference type="Pfam" id="PF24681">
    <property type="entry name" value="Kelch_KLHDC2_KLHL20_DRC7"/>
    <property type="match status" value="2"/>
</dbReference>
<dbReference type="Gene3D" id="2.120.10.80">
    <property type="entry name" value="Kelch-type beta propeller"/>
    <property type="match status" value="2"/>
</dbReference>
<keyword evidence="1" id="KW-0880">Kelch repeat</keyword>
<dbReference type="OrthoDB" id="10251809at2759"/>
<proteinExistence type="predicted"/>
<gene>
    <name evidence="3" type="ORF">Taro_034129</name>
</gene>
<keyword evidence="4" id="KW-1185">Reference proteome</keyword>
<evidence type="ECO:0000313" key="4">
    <source>
        <dbReference type="Proteomes" id="UP000652761"/>
    </source>
</evidence>
<accession>A0A843VX07</accession>
<protein>
    <submittedName>
        <fullName evidence="3">Uncharacterized protein</fullName>
    </submittedName>
</protein>
<dbReference type="InterPro" id="IPR015915">
    <property type="entry name" value="Kelch-typ_b-propeller"/>
</dbReference>
<keyword evidence="2" id="KW-0677">Repeat</keyword>
<organism evidence="3 4">
    <name type="scientific">Colocasia esculenta</name>
    <name type="common">Wild taro</name>
    <name type="synonym">Arum esculentum</name>
    <dbReference type="NCBI Taxonomy" id="4460"/>
    <lineage>
        <taxon>Eukaryota</taxon>
        <taxon>Viridiplantae</taxon>
        <taxon>Streptophyta</taxon>
        <taxon>Embryophyta</taxon>
        <taxon>Tracheophyta</taxon>
        <taxon>Spermatophyta</taxon>
        <taxon>Magnoliopsida</taxon>
        <taxon>Liliopsida</taxon>
        <taxon>Araceae</taxon>
        <taxon>Aroideae</taxon>
        <taxon>Colocasieae</taxon>
        <taxon>Colocasia</taxon>
    </lineage>
</organism>
<dbReference type="InterPro" id="IPR006652">
    <property type="entry name" value="Kelch_1"/>
</dbReference>
<evidence type="ECO:0000313" key="3">
    <source>
        <dbReference type="EMBL" id="MQM01379.1"/>
    </source>
</evidence>
<dbReference type="EMBL" id="NMUH01002668">
    <property type="protein sequence ID" value="MQM01379.1"/>
    <property type="molecule type" value="Genomic_DNA"/>
</dbReference>
<dbReference type="SMART" id="SM00612">
    <property type="entry name" value="Kelch"/>
    <property type="match status" value="2"/>
</dbReference>
<dbReference type="SUPFAM" id="SSF50965">
    <property type="entry name" value="Galactose oxidase, central domain"/>
    <property type="match status" value="1"/>
</dbReference>
<dbReference type="PANTHER" id="PTHR46093">
    <property type="entry name" value="ACYL-COA-BINDING DOMAIN-CONTAINING PROTEIN 5"/>
    <property type="match status" value="1"/>
</dbReference>
<reference evidence="3" key="1">
    <citation type="submission" date="2017-07" db="EMBL/GenBank/DDBJ databases">
        <title>Taro Niue Genome Assembly and Annotation.</title>
        <authorList>
            <person name="Atibalentja N."/>
            <person name="Keating K."/>
            <person name="Fields C.J."/>
        </authorList>
    </citation>
    <scope>NUCLEOTIDE SEQUENCE</scope>
    <source>
        <strain evidence="3">Niue_2</strain>
        <tissue evidence="3">Leaf</tissue>
    </source>
</reference>
<comment type="caution">
    <text evidence="3">The sequence shown here is derived from an EMBL/GenBank/DDBJ whole genome shotgun (WGS) entry which is preliminary data.</text>
</comment>
<dbReference type="PANTHER" id="PTHR46093:SF3">
    <property type="entry name" value="ACYL-COA-BINDING DOMAIN-CONTAINING PROTEIN 4"/>
    <property type="match status" value="1"/>
</dbReference>
<evidence type="ECO:0000256" key="2">
    <source>
        <dbReference type="ARBA" id="ARBA00022737"/>
    </source>
</evidence>
<name>A0A843VX07_COLES</name>
<dbReference type="InterPro" id="IPR011043">
    <property type="entry name" value="Gal_Oxase/kelch_b-propeller"/>
</dbReference>
<evidence type="ECO:0000256" key="1">
    <source>
        <dbReference type="ARBA" id="ARBA00022441"/>
    </source>
</evidence>